<feature type="region of interest" description="Disordered" evidence="2">
    <location>
        <begin position="692"/>
        <end position="763"/>
    </location>
</feature>
<evidence type="ECO:0000256" key="1">
    <source>
        <dbReference type="SAM" id="Coils"/>
    </source>
</evidence>
<feature type="region of interest" description="Disordered" evidence="2">
    <location>
        <begin position="224"/>
        <end position="262"/>
    </location>
</feature>
<feature type="compositionally biased region" description="Polar residues" evidence="2">
    <location>
        <begin position="571"/>
        <end position="581"/>
    </location>
</feature>
<name>A0AAD4QKY1_9AGAM</name>
<sequence>MEVTTLDIRTSPGGATAKTTTDSRMQTRNSQSPSFIPLLSPKAARNQPLTLNSSLPSSLSVPQLGLVPPNRTPSGGSSPSHHATIPSLPQAPSTQASSSTSSSSSSSALPSLRSLRSFLPFGSGKSTTASAASGPLKGPFASFAPVRRSSATIERKNSGQFPRSGDKNDVAVISIAPSPHTSSERSHDTSNSADAHILPLPSLSVSPLHGEELGPPVVTFNPDPPLRLSKHLPTLEESRSSEISGNRPSANHHGTFPPSPEINNYKMIAPDTSLLDLSTSHLKEEKPSRNGWLTGVVVEDATDSNRPASRNDRAGDRDGYVQPEESFHLDSLDPDLAALLSPNRMGVKLPMMMIHSEDLSAPTLAPQNPRLTAPPRIFLPSRAVTPQSRPSPLGSSSATGSARSQSSPVRATTSQADLNMVRSVPSSSRFVPRLMRSATDRIAPVRGNHSVENITRVPSDSALLPLNEARRVSSDSIYLRRPPASPLPIEFQPQSQPQSQLQPQLQPPLQHPNNTESQRRVPTSRVVTPARFSRTQTPATSRLLLRSAALPSSSAAAAATGIPRSWGAESPSPTSRTSSALGSAVDHLNRPRTSVDGALEGRPSARERLGYPIRNRNRSLSVGGGNGDRVASPGPRSTDWLGPRTVKAFAAAGLLDRDLGNNGSRFGSVRSLGDRDQQHQRALAPSRLALSEAGSVASSWRSGSVSRTMTHSSEAAAAAAAGLDGASTSTGGAPRTTRSAESTAPTSISLSCPQSRTPSPQQHKHYQMALQTMQEKHATETGTLLAALADAQHNAQSLRADNAKLLERIEDLEAQLVSAHAQLRSHQYISAAATAATPSSPRSQPLLSRAVFNRIERQGSADALGRRKPPLPIPILGQGQGQGFKHLLDSRYLEDGADAEDGTVGRVAISRRASGGAESVFAIPPPNMSMLLQEQPAGSRHSVSSSVSMTTVSAPTDGPGSPRSLFLRPEHDLHLGDLGSSFDMHSTEDEVDDDDDDDDDDEAF</sequence>
<feature type="compositionally biased region" description="Basic and acidic residues" evidence="2">
    <location>
        <begin position="309"/>
        <end position="321"/>
    </location>
</feature>
<protein>
    <submittedName>
        <fullName evidence="3">Uncharacterized protein</fullName>
    </submittedName>
</protein>
<dbReference type="EMBL" id="WTXG01000062">
    <property type="protein sequence ID" value="KAI0295130.1"/>
    <property type="molecule type" value="Genomic_DNA"/>
</dbReference>
<keyword evidence="4" id="KW-1185">Reference proteome</keyword>
<feature type="compositionally biased region" description="Low complexity" evidence="2">
    <location>
        <begin position="492"/>
        <end position="504"/>
    </location>
</feature>
<dbReference type="AlphaFoldDB" id="A0AAD4QKY1"/>
<accession>A0AAD4QKY1</accession>
<organism evidence="3 4">
    <name type="scientific">Multifurca ochricompacta</name>
    <dbReference type="NCBI Taxonomy" id="376703"/>
    <lineage>
        <taxon>Eukaryota</taxon>
        <taxon>Fungi</taxon>
        <taxon>Dikarya</taxon>
        <taxon>Basidiomycota</taxon>
        <taxon>Agaricomycotina</taxon>
        <taxon>Agaricomycetes</taxon>
        <taxon>Russulales</taxon>
        <taxon>Russulaceae</taxon>
        <taxon>Multifurca</taxon>
    </lineage>
</organism>
<feature type="compositionally biased region" description="Polar residues" evidence="2">
    <location>
        <begin position="17"/>
        <end position="34"/>
    </location>
</feature>
<feature type="compositionally biased region" description="Low complexity" evidence="2">
    <location>
        <begin position="942"/>
        <end position="953"/>
    </location>
</feature>
<feature type="coiled-coil region" evidence="1">
    <location>
        <begin position="788"/>
        <end position="822"/>
    </location>
</feature>
<feature type="compositionally biased region" description="Polar residues" evidence="2">
    <location>
        <begin position="72"/>
        <end position="81"/>
    </location>
</feature>
<feature type="region of interest" description="Disordered" evidence="2">
    <location>
        <begin position="616"/>
        <end position="641"/>
    </location>
</feature>
<feature type="compositionally biased region" description="Polar residues" evidence="2">
    <location>
        <begin position="736"/>
        <end position="761"/>
    </location>
</feature>
<evidence type="ECO:0000313" key="4">
    <source>
        <dbReference type="Proteomes" id="UP001203297"/>
    </source>
</evidence>
<feature type="compositionally biased region" description="Low complexity" evidence="2">
    <location>
        <begin position="693"/>
        <end position="733"/>
    </location>
</feature>
<feature type="compositionally biased region" description="Low complexity" evidence="2">
    <location>
        <begin position="46"/>
        <end position="69"/>
    </location>
</feature>
<keyword evidence="1" id="KW-0175">Coiled coil</keyword>
<dbReference type="Proteomes" id="UP001203297">
    <property type="component" value="Unassembled WGS sequence"/>
</dbReference>
<feature type="region of interest" description="Disordered" evidence="2">
    <location>
        <begin position="363"/>
        <end position="424"/>
    </location>
</feature>
<evidence type="ECO:0000256" key="2">
    <source>
        <dbReference type="SAM" id="MobiDB-lite"/>
    </source>
</evidence>
<feature type="region of interest" description="Disordered" evidence="2">
    <location>
        <begin position="1"/>
        <end position="109"/>
    </location>
</feature>
<feature type="region of interest" description="Disordered" evidence="2">
    <location>
        <begin position="561"/>
        <end position="599"/>
    </location>
</feature>
<feature type="compositionally biased region" description="Polar residues" evidence="2">
    <location>
        <begin position="408"/>
        <end position="417"/>
    </location>
</feature>
<feature type="region of interest" description="Disordered" evidence="2">
    <location>
        <begin position="930"/>
        <end position="1004"/>
    </location>
</feature>
<reference evidence="3" key="1">
    <citation type="journal article" date="2022" name="New Phytol.">
        <title>Evolutionary transition to the ectomycorrhizal habit in the genomes of a hyperdiverse lineage of mushroom-forming fungi.</title>
        <authorList>
            <person name="Looney B."/>
            <person name="Miyauchi S."/>
            <person name="Morin E."/>
            <person name="Drula E."/>
            <person name="Courty P.E."/>
            <person name="Kohler A."/>
            <person name="Kuo A."/>
            <person name="LaButti K."/>
            <person name="Pangilinan J."/>
            <person name="Lipzen A."/>
            <person name="Riley R."/>
            <person name="Andreopoulos W."/>
            <person name="He G."/>
            <person name="Johnson J."/>
            <person name="Nolan M."/>
            <person name="Tritt A."/>
            <person name="Barry K.W."/>
            <person name="Grigoriev I.V."/>
            <person name="Nagy L.G."/>
            <person name="Hibbett D."/>
            <person name="Henrissat B."/>
            <person name="Matheny P.B."/>
            <person name="Labbe J."/>
            <person name="Martin F.M."/>
        </authorList>
    </citation>
    <scope>NUCLEOTIDE SEQUENCE</scope>
    <source>
        <strain evidence="3">BPL690</strain>
    </source>
</reference>
<feature type="region of interest" description="Disordered" evidence="2">
    <location>
        <begin position="472"/>
        <end position="539"/>
    </location>
</feature>
<feature type="compositionally biased region" description="Low complexity" evidence="2">
    <location>
        <begin position="86"/>
        <end position="109"/>
    </location>
</feature>
<evidence type="ECO:0000313" key="3">
    <source>
        <dbReference type="EMBL" id="KAI0295130.1"/>
    </source>
</evidence>
<gene>
    <name evidence="3" type="ORF">B0F90DRAFT_1752875</name>
</gene>
<feature type="compositionally biased region" description="Low complexity" evidence="2">
    <location>
        <begin position="394"/>
        <end position="407"/>
    </location>
</feature>
<comment type="caution">
    <text evidence="3">The sequence shown here is derived from an EMBL/GenBank/DDBJ whole genome shotgun (WGS) entry which is preliminary data.</text>
</comment>
<feature type="compositionally biased region" description="Acidic residues" evidence="2">
    <location>
        <begin position="989"/>
        <end position="1004"/>
    </location>
</feature>
<proteinExistence type="predicted"/>
<feature type="region of interest" description="Disordered" evidence="2">
    <location>
        <begin position="293"/>
        <end position="321"/>
    </location>
</feature>